<dbReference type="InterPro" id="IPR027589">
    <property type="entry name" value="Choice_anch_B"/>
</dbReference>
<dbReference type="Proteomes" id="UP000515808">
    <property type="component" value="Chromosome"/>
</dbReference>
<proteinExistence type="predicted"/>
<evidence type="ECO:0000313" key="2">
    <source>
        <dbReference type="Proteomes" id="UP000515808"/>
    </source>
</evidence>
<accession>A0A7G9LES1</accession>
<name>A0A7G9LES1_9FLAO</name>
<organism evidence="1 2">
    <name type="scientific">Polaribacter pectinis</name>
    <dbReference type="NCBI Taxonomy" id="2738844"/>
    <lineage>
        <taxon>Bacteria</taxon>
        <taxon>Pseudomonadati</taxon>
        <taxon>Bacteroidota</taxon>
        <taxon>Flavobacteriia</taxon>
        <taxon>Flavobacteriales</taxon>
        <taxon>Flavobacteriaceae</taxon>
    </lineage>
</organism>
<gene>
    <name evidence="1" type="ORF">H9W90_12900</name>
</gene>
<dbReference type="EMBL" id="CP060695">
    <property type="protein sequence ID" value="QNM87120.1"/>
    <property type="molecule type" value="Genomic_DNA"/>
</dbReference>
<dbReference type="AlphaFoldDB" id="A0A7G9LES1"/>
<protein>
    <submittedName>
        <fullName evidence="1">Choice-of-anchor B family protein</fullName>
    </submittedName>
</protein>
<keyword evidence="2" id="KW-1185">Reference proteome</keyword>
<dbReference type="PANTHER" id="PTHR38787">
    <property type="entry name" value="REGULATORY P DOMAIN-CONTAINING PROTEIN"/>
    <property type="match status" value="1"/>
</dbReference>
<dbReference type="SUPFAM" id="SSF50978">
    <property type="entry name" value="WD40 repeat-like"/>
    <property type="match status" value="1"/>
</dbReference>
<sequence length="411" mass="45624">MASKKMKMIKKSLLILLLIAFNCDKKDVFETNKQVVINPIAKCEDGFAGEYPCNDYDLLTYFSLEDIGGPDTTGSNCWGWVDPDTNKEYALMGTNKGVTFIDITNPAKATIIGTLKTTTENNVIRDIKVFSSFAYIVSEAPGHGMQIFSLGQLKDVKEPPVEFSSNENYSLIGSAKNIIINETSGFAYILGTTRDNGSPVFLDISKTPVAVEKGFYIKDSYANNAEVITYNGPDTDYIDKEIFVGSNDNNIVILDVTDKENPTEISTINYTNIGKTTRGSFTQDLNFFIIGDEKDEQNSAINTRSIVFDFTDLDNPIHSFDFEGTTNAIDVTSYINGNLLYQANTTAGVRILDVSDVENKNIKEVGFFDTYPENNNQEKNGVWSVYPFLPSGNIIVSDFNKGFFVIRKTNS</sequence>
<dbReference type="KEGG" id="ppec:H9W90_12900"/>
<dbReference type="GO" id="GO:0005576">
    <property type="term" value="C:extracellular region"/>
    <property type="evidence" value="ECO:0007669"/>
    <property type="project" value="TreeGrafter"/>
</dbReference>
<dbReference type="NCBIfam" id="TIGR04312">
    <property type="entry name" value="choice_anch_B"/>
    <property type="match status" value="1"/>
</dbReference>
<evidence type="ECO:0000313" key="1">
    <source>
        <dbReference type="EMBL" id="QNM87120.1"/>
    </source>
</evidence>
<dbReference type="InterPro" id="IPR036322">
    <property type="entry name" value="WD40_repeat_dom_sf"/>
</dbReference>
<dbReference type="PANTHER" id="PTHR38787:SF3">
    <property type="entry name" value="REGULATORY P DOMAIN-CONTAINING PROTEIN"/>
    <property type="match status" value="1"/>
</dbReference>
<reference evidence="1 2" key="1">
    <citation type="submission" date="2020-08" db="EMBL/GenBank/DDBJ databases">
        <title>Polaribacter sp. L12M9 isolated from gut of the Korean scallop.</title>
        <authorList>
            <person name="Jeong Y.S."/>
        </authorList>
    </citation>
    <scope>NUCLEOTIDE SEQUENCE [LARGE SCALE GENOMIC DNA]</scope>
    <source>
        <strain evidence="1 2">L12M9</strain>
    </source>
</reference>